<keyword evidence="1" id="KW-0446">Lipid-binding</keyword>
<evidence type="ECO:0000313" key="5">
    <source>
        <dbReference type="Proteomes" id="UP000828390"/>
    </source>
</evidence>
<dbReference type="OrthoDB" id="10025477at2759"/>
<dbReference type="AlphaFoldDB" id="A0A9D4KRC4"/>
<reference evidence="4" key="1">
    <citation type="journal article" date="2019" name="bioRxiv">
        <title>The Genome of the Zebra Mussel, Dreissena polymorpha: A Resource for Invasive Species Research.</title>
        <authorList>
            <person name="McCartney M.A."/>
            <person name="Auch B."/>
            <person name="Kono T."/>
            <person name="Mallez S."/>
            <person name="Zhang Y."/>
            <person name="Obille A."/>
            <person name="Becker A."/>
            <person name="Abrahante J.E."/>
            <person name="Garbe J."/>
            <person name="Badalamenti J.P."/>
            <person name="Herman A."/>
            <person name="Mangelson H."/>
            <person name="Liachko I."/>
            <person name="Sullivan S."/>
            <person name="Sone E.D."/>
            <person name="Koren S."/>
            <person name="Silverstein K.A.T."/>
            <person name="Beckman K.B."/>
            <person name="Gohl D.M."/>
        </authorList>
    </citation>
    <scope>NUCLEOTIDE SEQUENCE</scope>
    <source>
        <strain evidence="4">Duluth1</strain>
        <tissue evidence="4">Whole animal</tissue>
    </source>
</reference>
<dbReference type="InterPro" id="IPR000566">
    <property type="entry name" value="Lipocln_cytosolic_FA-bd_dom"/>
</dbReference>
<name>A0A9D4KRC4_DREPO</name>
<dbReference type="EMBL" id="JAIWYP010000004">
    <property type="protein sequence ID" value="KAH3843716.1"/>
    <property type="molecule type" value="Genomic_DNA"/>
</dbReference>
<keyword evidence="5" id="KW-1185">Reference proteome</keyword>
<comment type="caution">
    <text evidence="4">The sequence shown here is derived from an EMBL/GenBank/DDBJ whole genome shotgun (WGS) entry which is preliminary data.</text>
</comment>
<sequence length="191" mass="21097">MRLHIFTQLTMMCVGHAFLISADHCKSPSAATGFVNEKYYGLWYEIGKMQTPGGAAFEKDCVCTTIDVSQVKGATNGDATAVNSCRKLAPSGEFLNATGSLTDEAVPGHWKEGFFPLVPKVDYRVIYLDDHLAIEYDCSTVLWMTNYCVHLLARTPTISDADEQKLLDFANGLGLNTQNIPYKKTLQNGCW</sequence>
<evidence type="ECO:0000256" key="1">
    <source>
        <dbReference type="ARBA" id="ARBA00023121"/>
    </source>
</evidence>
<dbReference type="Proteomes" id="UP000828390">
    <property type="component" value="Unassembled WGS sequence"/>
</dbReference>
<dbReference type="SUPFAM" id="SSF50814">
    <property type="entry name" value="Lipocalins"/>
    <property type="match status" value="1"/>
</dbReference>
<keyword evidence="2" id="KW-0732">Signal</keyword>
<dbReference type="GO" id="GO:0008289">
    <property type="term" value="F:lipid binding"/>
    <property type="evidence" value="ECO:0007669"/>
    <property type="project" value="UniProtKB-KW"/>
</dbReference>
<gene>
    <name evidence="4" type="ORF">DPMN_117246</name>
</gene>
<dbReference type="GO" id="GO:0005737">
    <property type="term" value="C:cytoplasm"/>
    <property type="evidence" value="ECO:0007669"/>
    <property type="project" value="TreeGrafter"/>
</dbReference>
<protein>
    <recommendedName>
        <fullName evidence="3">Lipocalin/cytosolic fatty-acid binding domain-containing protein</fullName>
    </recommendedName>
</protein>
<dbReference type="GO" id="GO:0000302">
    <property type="term" value="P:response to reactive oxygen species"/>
    <property type="evidence" value="ECO:0007669"/>
    <property type="project" value="TreeGrafter"/>
</dbReference>
<feature type="domain" description="Lipocalin/cytosolic fatty-acid binding" evidence="3">
    <location>
        <begin position="37"/>
        <end position="180"/>
    </location>
</feature>
<reference evidence="4" key="2">
    <citation type="submission" date="2020-11" db="EMBL/GenBank/DDBJ databases">
        <authorList>
            <person name="McCartney M.A."/>
            <person name="Auch B."/>
            <person name="Kono T."/>
            <person name="Mallez S."/>
            <person name="Becker A."/>
            <person name="Gohl D.M."/>
            <person name="Silverstein K.A.T."/>
            <person name="Koren S."/>
            <person name="Bechman K.B."/>
            <person name="Herman A."/>
            <person name="Abrahante J.E."/>
            <person name="Garbe J."/>
        </authorList>
    </citation>
    <scope>NUCLEOTIDE SEQUENCE</scope>
    <source>
        <strain evidence="4">Duluth1</strain>
        <tissue evidence="4">Whole animal</tissue>
    </source>
</reference>
<organism evidence="4 5">
    <name type="scientific">Dreissena polymorpha</name>
    <name type="common">Zebra mussel</name>
    <name type="synonym">Mytilus polymorpha</name>
    <dbReference type="NCBI Taxonomy" id="45954"/>
    <lineage>
        <taxon>Eukaryota</taxon>
        <taxon>Metazoa</taxon>
        <taxon>Spiralia</taxon>
        <taxon>Lophotrochozoa</taxon>
        <taxon>Mollusca</taxon>
        <taxon>Bivalvia</taxon>
        <taxon>Autobranchia</taxon>
        <taxon>Heteroconchia</taxon>
        <taxon>Euheterodonta</taxon>
        <taxon>Imparidentia</taxon>
        <taxon>Neoheterodontei</taxon>
        <taxon>Myida</taxon>
        <taxon>Dreissenoidea</taxon>
        <taxon>Dreissenidae</taxon>
        <taxon>Dreissena</taxon>
    </lineage>
</organism>
<dbReference type="Gene3D" id="2.40.128.20">
    <property type="match status" value="1"/>
</dbReference>
<accession>A0A9D4KRC4</accession>
<dbReference type="PANTHER" id="PTHR10612:SF62">
    <property type="entry name" value="LIPOCALIN_CYTOSOLIC FATTY-ACID BINDING DOMAIN-CONTAINING PROTEIN"/>
    <property type="match status" value="1"/>
</dbReference>
<evidence type="ECO:0000256" key="2">
    <source>
        <dbReference type="SAM" id="SignalP"/>
    </source>
</evidence>
<evidence type="ECO:0000259" key="3">
    <source>
        <dbReference type="Pfam" id="PF08212"/>
    </source>
</evidence>
<evidence type="ECO:0000313" key="4">
    <source>
        <dbReference type="EMBL" id="KAH3843716.1"/>
    </source>
</evidence>
<feature type="chain" id="PRO_5039688534" description="Lipocalin/cytosolic fatty-acid binding domain-containing protein" evidence="2">
    <location>
        <begin position="18"/>
        <end position="191"/>
    </location>
</feature>
<proteinExistence type="predicted"/>
<dbReference type="GO" id="GO:0006629">
    <property type="term" value="P:lipid metabolic process"/>
    <property type="evidence" value="ECO:0007669"/>
    <property type="project" value="TreeGrafter"/>
</dbReference>
<dbReference type="InterPro" id="IPR012674">
    <property type="entry name" value="Calycin"/>
</dbReference>
<dbReference type="PANTHER" id="PTHR10612">
    <property type="entry name" value="APOLIPOPROTEIN D"/>
    <property type="match status" value="1"/>
</dbReference>
<feature type="signal peptide" evidence="2">
    <location>
        <begin position="1"/>
        <end position="17"/>
    </location>
</feature>
<dbReference type="Pfam" id="PF08212">
    <property type="entry name" value="Lipocalin_2"/>
    <property type="match status" value="1"/>
</dbReference>